<evidence type="ECO:0000313" key="1">
    <source>
        <dbReference type="EMBL" id="MBC6492101.1"/>
    </source>
</evidence>
<accession>A0ABR7MAY1</accession>
<reference evidence="1 2" key="1">
    <citation type="submission" date="2016-07" db="EMBL/GenBank/DDBJ databases">
        <title>Genome analysis of Flavihumibacter stibioxidans YS-17.</title>
        <authorList>
            <person name="Shi K."/>
            <person name="Han Y."/>
            <person name="Wang G."/>
        </authorList>
    </citation>
    <scope>NUCLEOTIDE SEQUENCE [LARGE SCALE GENOMIC DNA]</scope>
    <source>
        <strain evidence="1 2">YS-17</strain>
    </source>
</reference>
<keyword evidence="2" id="KW-1185">Reference proteome</keyword>
<dbReference type="Gene3D" id="3.30.70.120">
    <property type="match status" value="1"/>
</dbReference>
<dbReference type="RefSeq" id="WP_187257424.1">
    <property type="nucleotide sequence ID" value="NZ_JBHULF010000006.1"/>
</dbReference>
<dbReference type="InterPro" id="IPR015867">
    <property type="entry name" value="N-reg_PII/ATP_PRibTrfase_C"/>
</dbReference>
<gene>
    <name evidence="1" type="ORF">BC349_13655</name>
</gene>
<organism evidence="1 2">
    <name type="scientific">Flavihumibacter stibioxidans</name>
    <dbReference type="NCBI Taxonomy" id="1834163"/>
    <lineage>
        <taxon>Bacteria</taxon>
        <taxon>Pseudomonadati</taxon>
        <taxon>Bacteroidota</taxon>
        <taxon>Chitinophagia</taxon>
        <taxon>Chitinophagales</taxon>
        <taxon>Chitinophagaceae</taxon>
        <taxon>Flavihumibacter</taxon>
    </lineage>
</organism>
<dbReference type="SUPFAM" id="SSF54913">
    <property type="entry name" value="GlnB-like"/>
    <property type="match status" value="1"/>
</dbReference>
<dbReference type="Proteomes" id="UP000765802">
    <property type="component" value="Unassembled WGS sequence"/>
</dbReference>
<dbReference type="InterPro" id="IPR011322">
    <property type="entry name" value="N-reg_PII-like_a/b"/>
</dbReference>
<name>A0ABR7MAY1_9BACT</name>
<comment type="caution">
    <text evidence="1">The sequence shown here is derived from an EMBL/GenBank/DDBJ whole genome shotgun (WGS) entry which is preliminary data.</text>
</comment>
<evidence type="ECO:0000313" key="2">
    <source>
        <dbReference type="Proteomes" id="UP000765802"/>
    </source>
</evidence>
<dbReference type="EMBL" id="MBUA01000027">
    <property type="protein sequence ID" value="MBC6492101.1"/>
    <property type="molecule type" value="Genomic_DNA"/>
</dbReference>
<sequence length="102" mass="11709">MKLLIVTCLKENQKDVSKLFHEAGIKVFSVTETVGFKDDQEPDLVESWFSSGEEKYDSLFLFSFTGEEQAKKVMESVNEYNRQTQTQFPLRAFVMPVEASSN</sequence>
<proteinExistence type="predicted"/>
<protein>
    <submittedName>
        <fullName evidence="1">Uncharacterized protein</fullName>
    </submittedName>
</protein>